<evidence type="ECO:0000313" key="12">
    <source>
        <dbReference type="Proteomes" id="UP000077266"/>
    </source>
</evidence>
<feature type="domain" description="ML-like" evidence="10">
    <location>
        <begin position="28"/>
        <end position="175"/>
    </location>
</feature>
<feature type="transmembrane region" description="Helical" evidence="8">
    <location>
        <begin position="570"/>
        <end position="596"/>
    </location>
</feature>
<dbReference type="InterPro" id="IPR032800">
    <property type="entry name" value="TRP_N"/>
</dbReference>
<evidence type="ECO:0000259" key="10">
    <source>
        <dbReference type="SMART" id="SM01320"/>
    </source>
</evidence>
<keyword evidence="6 8" id="KW-0472">Membrane</keyword>
<gene>
    <name evidence="11" type="ORF">EXIGLDRAFT_752657</name>
</gene>
<dbReference type="InterPro" id="IPR040241">
    <property type="entry name" value="TRP_Flc/Pkd2-like"/>
</dbReference>
<feature type="transmembrane region" description="Helical" evidence="8">
    <location>
        <begin position="395"/>
        <end position="419"/>
    </location>
</feature>
<evidence type="ECO:0000256" key="7">
    <source>
        <dbReference type="SAM" id="MobiDB-lite"/>
    </source>
</evidence>
<feature type="transmembrane region" description="Helical" evidence="8">
    <location>
        <begin position="344"/>
        <end position="374"/>
    </location>
</feature>
<keyword evidence="12" id="KW-1185">Reference proteome</keyword>
<dbReference type="PANTHER" id="PTHR31145:SF2">
    <property type="entry name" value="FLAVIN CARRIER PROTEIN 2"/>
    <property type="match status" value="1"/>
</dbReference>
<feature type="region of interest" description="Disordered" evidence="7">
    <location>
        <begin position="610"/>
        <end position="667"/>
    </location>
</feature>
<feature type="chain" id="PRO_5007857179" evidence="9">
    <location>
        <begin position="26"/>
        <end position="781"/>
    </location>
</feature>
<evidence type="ECO:0000256" key="5">
    <source>
        <dbReference type="ARBA" id="ARBA00022989"/>
    </source>
</evidence>
<dbReference type="STRING" id="1314781.A0A165EDX6"/>
<proteinExistence type="inferred from homology"/>
<keyword evidence="5 8" id="KW-1133">Transmembrane helix</keyword>
<evidence type="ECO:0000256" key="6">
    <source>
        <dbReference type="ARBA" id="ARBA00023136"/>
    </source>
</evidence>
<dbReference type="AlphaFoldDB" id="A0A165EDX6"/>
<accession>A0A165EDX6</accession>
<evidence type="ECO:0000256" key="1">
    <source>
        <dbReference type="ARBA" id="ARBA00004141"/>
    </source>
</evidence>
<evidence type="ECO:0000313" key="11">
    <source>
        <dbReference type="EMBL" id="KZV86714.1"/>
    </source>
</evidence>
<evidence type="ECO:0000256" key="2">
    <source>
        <dbReference type="ARBA" id="ARBA00010642"/>
    </source>
</evidence>
<dbReference type="Pfam" id="PF14558">
    <property type="entry name" value="TRP_N"/>
    <property type="match status" value="1"/>
</dbReference>
<evidence type="ECO:0000256" key="4">
    <source>
        <dbReference type="ARBA" id="ARBA00022729"/>
    </source>
</evidence>
<dbReference type="Proteomes" id="UP000077266">
    <property type="component" value="Unassembled WGS sequence"/>
</dbReference>
<evidence type="ECO:0000256" key="3">
    <source>
        <dbReference type="ARBA" id="ARBA00022692"/>
    </source>
</evidence>
<feature type="compositionally biased region" description="Low complexity" evidence="7">
    <location>
        <begin position="731"/>
        <end position="750"/>
    </location>
</feature>
<dbReference type="GO" id="GO:0009272">
    <property type="term" value="P:fungal-type cell wall biogenesis"/>
    <property type="evidence" value="ECO:0007669"/>
    <property type="project" value="TreeGrafter"/>
</dbReference>
<comment type="similarity">
    <text evidence="2">Belongs to the transient receptor potential (TRP) ion channel family.</text>
</comment>
<feature type="transmembrane region" description="Helical" evidence="8">
    <location>
        <begin position="540"/>
        <end position="558"/>
    </location>
</feature>
<feature type="signal peptide" evidence="9">
    <location>
        <begin position="1"/>
        <end position="25"/>
    </location>
</feature>
<feature type="compositionally biased region" description="Polar residues" evidence="7">
    <location>
        <begin position="616"/>
        <end position="626"/>
    </location>
</feature>
<dbReference type="EMBL" id="KV426147">
    <property type="protein sequence ID" value="KZV86714.1"/>
    <property type="molecule type" value="Genomic_DNA"/>
</dbReference>
<keyword evidence="4 9" id="KW-0732">Signal</keyword>
<comment type="subcellular location">
    <subcellularLocation>
        <location evidence="1">Membrane</location>
        <topology evidence="1">Multi-pass membrane protein</topology>
    </subcellularLocation>
</comment>
<dbReference type="GO" id="GO:0016020">
    <property type="term" value="C:membrane"/>
    <property type="evidence" value="ECO:0007669"/>
    <property type="project" value="UniProtKB-SubCell"/>
</dbReference>
<sequence length="781" mass="85258">MVLAPVAAWSRALVALLFTIPLVTAHEDRLFTSSVTYCAQPRAILIQEFNIQYVRANNSVIFDIAAASVEKDLNVTGNLMVNIYGMNSVNVTFDFCSIAQGILCPLPTYNFNGSGIIPLDFYANLLGTDVSQHIPSLAFVVPDIEAFAQLTLRRVEDGEVVACLQSTLANGWSLHQPPASWTTSAIAGFALLASLFQSRFQLASLTALTTASSSPSYATTRFIDLLHFLQHICITGLVSVNYPLAYRQFVLNFAWAFGFIRIGPFQRAIDNLRHHTGGTLPDGSLDSIDYTNRRLSPYNLLPPDTAAGHVNIAVPAVVTSKQADALPPGIPTFVNSLRISNQNAFLTIFFTLLLLAAAAIVFFGAIYAMLVAVHRLRRDRAPEWIVRMKDDYAQILKGYAILVAFVCLLPVMVFAFFQWTFKDSWFATLVSVLLVIPVIGGCVYPLARTFLASRRVDAGALSSLPELSYIAPVTFGQFRPQRWSFTDLTIISFFVKALVIVLGRPHGLFQIIFLLCLEVLFCVALCVAKPYRSKGGDAMAIFLAVIRILTVGLLIPFAQSLSIKPIPRAALGMGSAVVSSVTVVVLFFSIVINALWGTFRVPRIPLPWRRHPRSPSPDSAGSSTKRGSADSWIAGEKTWSPTSPSASAKEHLASLPPRPGPPELESRFVTPVRDLGPQYADAPYSASGMSEFTVTDYSEYLPSSPGHQPSSNRHSSASISSYGVWNGQTNASAPSTPSTSSAYHSAATHSQRLEVVDEYISDTDRRTSMSSRTERGDSQHR</sequence>
<feature type="transmembrane region" description="Helical" evidence="8">
    <location>
        <begin position="425"/>
        <end position="447"/>
    </location>
</feature>
<feature type="compositionally biased region" description="Basic and acidic residues" evidence="7">
    <location>
        <begin position="762"/>
        <end position="781"/>
    </location>
</feature>
<dbReference type="InterPro" id="IPR010308">
    <property type="entry name" value="TRP_C"/>
</dbReference>
<dbReference type="OrthoDB" id="2115177at2759"/>
<dbReference type="InParanoid" id="A0A165EDX6"/>
<dbReference type="Pfam" id="PF06011">
    <property type="entry name" value="TRP"/>
    <property type="match status" value="1"/>
</dbReference>
<evidence type="ECO:0000256" key="9">
    <source>
        <dbReference type="SAM" id="SignalP"/>
    </source>
</evidence>
<dbReference type="GO" id="GO:0055085">
    <property type="term" value="P:transmembrane transport"/>
    <property type="evidence" value="ECO:0007669"/>
    <property type="project" value="TreeGrafter"/>
</dbReference>
<organism evidence="11 12">
    <name type="scientific">Exidia glandulosa HHB12029</name>
    <dbReference type="NCBI Taxonomy" id="1314781"/>
    <lineage>
        <taxon>Eukaryota</taxon>
        <taxon>Fungi</taxon>
        <taxon>Dikarya</taxon>
        <taxon>Basidiomycota</taxon>
        <taxon>Agaricomycotina</taxon>
        <taxon>Agaricomycetes</taxon>
        <taxon>Auriculariales</taxon>
        <taxon>Exidiaceae</taxon>
        <taxon>Exidia</taxon>
    </lineage>
</organism>
<feature type="transmembrane region" description="Helical" evidence="8">
    <location>
        <begin position="485"/>
        <end position="502"/>
    </location>
</feature>
<dbReference type="SMART" id="SM01320">
    <property type="entry name" value="TRP_N"/>
    <property type="match status" value="1"/>
</dbReference>
<reference evidence="11 12" key="1">
    <citation type="journal article" date="2016" name="Mol. Biol. Evol.">
        <title>Comparative Genomics of Early-Diverging Mushroom-Forming Fungi Provides Insights into the Origins of Lignocellulose Decay Capabilities.</title>
        <authorList>
            <person name="Nagy L.G."/>
            <person name="Riley R."/>
            <person name="Tritt A."/>
            <person name="Adam C."/>
            <person name="Daum C."/>
            <person name="Floudas D."/>
            <person name="Sun H."/>
            <person name="Yadav J.S."/>
            <person name="Pangilinan J."/>
            <person name="Larsson K.H."/>
            <person name="Matsuura K."/>
            <person name="Barry K."/>
            <person name="Labutti K."/>
            <person name="Kuo R."/>
            <person name="Ohm R.A."/>
            <person name="Bhattacharya S.S."/>
            <person name="Shirouzu T."/>
            <person name="Yoshinaga Y."/>
            <person name="Martin F.M."/>
            <person name="Grigoriev I.V."/>
            <person name="Hibbett D.S."/>
        </authorList>
    </citation>
    <scope>NUCLEOTIDE SEQUENCE [LARGE SCALE GENOMIC DNA]</scope>
    <source>
        <strain evidence="11 12">HHB12029</strain>
    </source>
</reference>
<feature type="compositionally biased region" description="Low complexity" evidence="7">
    <location>
        <begin position="710"/>
        <end position="721"/>
    </location>
</feature>
<feature type="transmembrane region" description="Helical" evidence="8">
    <location>
        <begin position="508"/>
        <end position="528"/>
    </location>
</feature>
<feature type="region of interest" description="Disordered" evidence="7">
    <location>
        <begin position="700"/>
        <end position="781"/>
    </location>
</feature>
<keyword evidence="3 8" id="KW-0812">Transmembrane</keyword>
<dbReference type="PANTHER" id="PTHR31145">
    <property type="entry name" value="INTEGRAL MEMBRANE PROTEIN (AFU_ORTHOLOGUE AFUA_7G01610)"/>
    <property type="match status" value="1"/>
</dbReference>
<protein>
    <submittedName>
        <fullName evidence="11">TRP-domain-containing protein</fullName>
    </submittedName>
</protein>
<name>A0A165EDX6_EXIGL</name>
<evidence type="ECO:0000256" key="8">
    <source>
        <dbReference type="SAM" id="Phobius"/>
    </source>
</evidence>